<name>A0ABQ3I9C3_9BACT</name>
<dbReference type="RefSeq" id="WP_229838634.1">
    <property type="nucleotide sequence ID" value="NZ_BNAG01000003.1"/>
</dbReference>
<dbReference type="GO" id="GO:0016787">
    <property type="term" value="F:hydrolase activity"/>
    <property type="evidence" value="ECO:0007669"/>
    <property type="project" value="UniProtKB-KW"/>
</dbReference>
<dbReference type="EMBL" id="BNAG01000003">
    <property type="protein sequence ID" value="GHE65294.1"/>
    <property type="molecule type" value="Genomic_DNA"/>
</dbReference>
<dbReference type="SUPFAM" id="SSF55811">
    <property type="entry name" value="Nudix"/>
    <property type="match status" value="1"/>
</dbReference>
<dbReference type="Gene3D" id="3.90.79.10">
    <property type="entry name" value="Nucleoside Triphosphate Pyrophosphohydrolase"/>
    <property type="match status" value="1"/>
</dbReference>
<keyword evidence="3" id="KW-1185">Reference proteome</keyword>
<feature type="domain" description="Nudix hydrolase" evidence="1">
    <location>
        <begin position="50"/>
        <end position="183"/>
    </location>
</feature>
<proteinExistence type="predicted"/>
<organism evidence="2 3">
    <name type="scientific">Roseivirga thermotolerans</name>
    <dbReference type="NCBI Taxonomy" id="1758176"/>
    <lineage>
        <taxon>Bacteria</taxon>
        <taxon>Pseudomonadati</taxon>
        <taxon>Bacteroidota</taxon>
        <taxon>Cytophagia</taxon>
        <taxon>Cytophagales</taxon>
        <taxon>Roseivirgaceae</taxon>
        <taxon>Roseivirga</taxon>
    </lineage>
</organism>
<dbReference type="InterPro" id="IPR000086">
    <property type="entry name" value="NUDIX_hydrolase_dom"/>
</dbReference>
<evidence type="ECO:0000313" key="3">
    <source>
        <dbReference type="Proteomes" id="UP000658258"/>
    </source>
</evidence>
<accession>A0ABQ3I9C3</accession>
<dbReference type="InterPro" id="IPR015797">
    <property type="entry name" value="NUDIX_hydrolase-like_dom_sf"/>
</dbReference>
<reference evidence="3" key="1">
    <citation type="journal article" date="2019" name="Int. J. Syst. Evol. Microbiol.">
        <title>The Global Catalogue of Microorganisms (GCM) 10K type strain sequencing project: providing services to taxonomists for standard genome sequencing and annotation.</title>
        <authorList>
            <consortium name="The Broad Institute Genomics Platform"/>
            <consortium name="The Broad Institute Genome Sequencing Center for Infectious Disease"/>
            <person name="Wu L."/>
            <person name="Ma J."/>
        </authorList>
    </citation>
    <scope>NUCLEOTIDE SEQUENCE [LARGE SCALE GENOMIC DNA]</scope>
    <source>
        <strain evidence="3">CGMCC 1.15111</strain>
    </source>
</reference>
<evidence type="ECO:0000259" key="1">
    <source>
        <dbReference type="PROSITE" id="PS51462"/>
    </source>
</evidence>
<keyword evidence="2" id="KW-0378">Hydrolase</keyword>
<dbReference type="CDD" id="cd03674">
    <property type="entry name" value="NUDIX_Hydrolase"/>
    <property type="match status" value="1"/>
</dbReference>
<gene>
    <name evidence="2" type="ORF">GCM10011340_20470</name>
</gene>
<comment type="caution">
    <text evidence="2">The sequence shown here is derived from an EMBL/GenBank/DDBJ whole genome shotgun (WGS) entry which is preliminary data.</text>
</comment>
<sequence>MWLSQSSDKELLKKKLLGYSPENPAEKAFRERMLFLLESYPNCFERSLEHAHFTASAWVVNEERTHCLLTHHAKLNRWLQLGGHADGEAALWKVALKEVSEESGLKNLQLIDEEIFDIDIHLIPEYKGIPAHDHYDVRFLVLASMNEPLQFNHEAKDMAWLPLEKVKQQVKQNDSIVRMLNKTVQLKINKGD</sequence>
<dbReference type="PROSITE" id="PS51462">
    <property type="entry name" value="NUDIX"/>
    <property type="match status" value="1"/>
</dbReference>
<dbReference type="Pfam" id="PF00293">
    <property type="entry name" value="NUDIX"/>
    <property type="match status" value="1"/>
</dbReference>
<dbReference type="Proteomes" id="UP000658258">
    <property type="component" value="Unassembled WGS sequence"/>
</dbReference>
<protein>
    <submittedName>
        <fullName evidence="2">NUDIX hydrolase</fullName>
    </submittedName>
</protein>
<evidence type="ECO:0000313" key="2">
    <source>
        <dbReference type="EMBL" id="GHE65294.1"/>
    </source>
</evidence>